<evidence type="ECO:0000256" key="7">
    <source>
        <dbReference type="ARBA" id="ARBA00023125"/>
    </source>
</evidence>
<comment type="caution">
    <text evidence="11">The sequence shown here is derived from an EMBL/GenBank/DDBJ whole genome shotgun (WGS) entry which is preliminary data.</text>
</comment>
<dbReference type="AlphaFoldDB" id="A0ABD3NGC3"/>
<evidence type="ECO:0000256" key="8">
    <source>
        <dbReference type="ARBA" id="ARBA00023163"/>
    </source>
</evidence>
<dbReference type="PANTHER" id="PTHR31576">
    <property type="entry name" value="TATA BOX-BINDING PROTEIN-ASSOCIATED FACTOR RNA POLYMERASE I SUBUNIT B"/>
    <property type="match status" value="1"/>
</dbReference>
<name>A0ABD3NGC3_9STRA</name>
<sequence>MSFYLDDYPGDGGRATAETCPNCSGVDFYNDPITGALTCSSCYTQSQTATQEELDYDEGIGLAATGKGAKRTSNLGRRGGGFGNDRKRPLAEYDRSRRLPDAESCCLAFQWLLWDASKCVSKLAGIHEENSSDGVDAYYQDEEDRRPSILERTVERIWFAYLNAWMKATEEFSEMYPEMRVSFRDFFLDDQRKRCLMRHLSVTVGKKVEEEILEGMLNKPGEKLHQDDDEDDRSISSSSTERASSFFPGGDGKSDIVDDRNKATHKKKKRKRQTFLTITKLCNNILPANPKRHPNGIYQCPPYHAALKVQPSMTLLLSILQLALTHLQSGVAPHHLTMWVSSGQLPHALNGYALMPPRLKERVEMVKPFFTRSFVPPAEVVANLTYMLATACSWFGDGMIVQSNAQSHQNSLYNVPLLAARMIQDFGFGQAILDYTLALMGVENVATEEELGRDSSASPRTADDMSPKVLPPPLKCASPEKLYTPLHVAAVIMISCKLCPNWESWKITNLHARTKADATEHSPPAFVPWNESQFQLLGNGPTLSHYSDFLEETAFCGLKPLTKVTEFFLSLDRDMKCHPSLNEDKPSTKPIAHSDKAQVTPNIILSGASNPNEPNPISDPSDFSRYLDANNIGRYTSYQYRTHNGTKLRGHKPYHPHYCRLLEYICYIIEETDSEKLHDMVEEFEKELLVPRGASMNTSPGIVETWLPCSGCTHERVTICVKKGKHCKMCYRNQPGHLTPLMKQRLSKQSKKGCAICKETICKDCWDKGYDRHIIHPTEKIS</sequence>
<reference evidence="11 12" key="1">
    <citation type="submission" date="2024-10" db="EMBL/GenBank/DDBJ databases">
        <title>Updated reference genomes for cyclostephanoid diatoms.</title>
        <authorList>
            <person name="Roberts W.R."/>
            <person name="Alverson A.J."/>
        </authorList>
    </citation>
    <scope>NUCLEOTIDE SEQUENCE [LARGE SCALE GENOMIC DNA]</scope>
    <source>
        <strain evidence="11 12">AJA276-08</strain>
    </source>
</reference>
<evidence type="ECO:0000313" key="11">
    <source>
        <dbReference type="EMBL" id="KAL3775134.1"/>
    </source>
</evidence>
<keyword evidence="6" id="KW-0805">Transcription regulation</keyword>
<keyword evidence="12" id="KW-1185">Reference proteome</keyword>
<dbReference type="Proteomes" id="UP001530315">
    <property type="component" value="Unassembled WGS sequence"/>
</dbReference>
<evidence type="ECO:0000313" key="12">
    <source>
        <dbReference type="Proteomes" id="UP001530315"/>
    </source>
</evidence>
<feature type="compositionally biased region" description="Basic and acidic residues" evidence="10">
    <location>
        <begin position="252"/>
        <end position="262"/>
    </location>
</feature>
<dbReference type="PANTHER" id="PTHR31576:SF2">
    <property type="entry name" value="TATA BOX-BINDING PROTEIN-ASSOCIATED FACTOR RNA POLYMERASE I SUBUNIT B"/>
    <property type="match status" value="1"/>
</dbReference>
<comment type="subcellular location">
    <subcellularLocation>
        <location evidence="1">Nucleus</location>
        <location evidence="1">Nucleolus</location>
    </subcellularLocation>
</comment>
<keyword evidence="4" id="KW-0863">Zinc-finger</keyword>
<gene>
    <name evidence="11" type="ORF">ACHAW5_010322</name>
</gene>
<proteinExistence type="inferred from homology"/>
<protein>
    <recommendedName>
        <fullName evidence="13">GATA-type domain-containing protein</fullName>
    </recommendedName>
</protein>
<evidence type="ECO:0000256" key="1">
    <source>
        <dbReference type="ARBA" id="ARBA00004604"/>
    </source>
</evidence>
<feature type="compositionally biased region" description="Basic residues" evidence="10">
    <location>
        <begin position="263"/>
        <end position="272"/>
    </location>
</feature>
<comment type="similarity">
    <text evidence="2">Belongs to the RRN7/TAF1B family.</text>
</comment>
<feature type="compositionally biased region" description="Low complexity" evidence="10">
    <location>
        <begin position="235"/>
        <end position="245"/>
    </location>
</feature>
<dbReference type="InterPro" id="IPR033599">
    <property type="entry name" value="TAF1B/Rrn7"/>
</dbReference>
<evidence type="ECO:0008006" key="13">
    <source>
        <dbReference type="Google" id="ProtNLM"/>
    </source>
</evidence>
<keyword evidence="7" id="KW-0238">DNA-binding</keyword>
<evidence type="ECO:0000256" key="4">
    <source>
        <dbReference type="ARBA" id="ARBA00022771"/>
    </source>
</evidence>
<evidence type="ECO:0000256" key="9">
    <source>
        <dbReference type="ARBA" id="ARBA00023242"/>
    </source>
</evidence>
<keyword evidence="5" id="KW-0862">Zinc</keyword>
<evidence type="ECO:0000256" key="3">
    <source>
        <dbReference type="ARBA" id="ARBA00022723"/>
    </source>
</evidence>
<dbReference type="GO" id="GO:0008270">
    <property type="term" value="F:zinc ion binding"/>
    <property type="evidence" value="ECO:0007669"/>
    <property type="project" value="UniProtKB-KW"/>
</dbReference>
<feature type="region of interest" description="Disordered" evidence="10">
    <location>
        <begin position="217"/>
        <end position="272"/>
    </location>
</feature>
<evidence type="ECO:0000256" key="6">
    <source>
        <dbReference type="ARBA" id="ARBA00023015"/>
    </source>
</evidence>
<organism evidence="11 12">
    <name type="scientific">Stephanodiscus triporus</name>
    <dbReference type="NCBI Taxonomy" id="2934178"/>
    <lineage>
        <taxon>Eukaryota</taxon>
        <taxon>Sar</taxon>
        <taxon>Stramenopiles</taxon>
        <taxon>Ochrophyta</taxon>
        <taxon>Bacillariophyta</taxon>
        <taxon>Coscinodiscophyceae</taxon>
        <taxon>Thalassiosirophycidae</taxon>
        <taxon>Stephanodiscales</taxon>
        <taxon>Stephanodiscaceae</taxon>
        <taxon>Stephanodiscus</taxon>
    </lineage>
</organism>
<keyword evidence="9" id="KW-0539">Nucleus</keyword>
<evidence type="ECO:0000256" key="5">
    <source>
        <dbReference type="ARBA" id="ARBA00022833"/>
    </source>
</evidence>
<dbReference type="GO" id="GO:0005730">
    <property type="term" value="C:nucleolus"/>
    <property type="evidence" value="ECO:0007669"/>
    <property type="project" value="UniProtKB-SubCell"/>
</dbReference>
<evidence type="ECO:0000256" key="2">
    <source>
        <dbReference type="ARBA" id="ARBA00006899"/>
    </source>
</evidence>
<dbReference type="EMBL" id="JALLAZ020001430">
    <property type="protein sequence ID" value="KAL3775134.1"/>
    <property type="molecule type" value="Genomic_DNA"/>
</dbReference>
<dbReference type="GO" id="GO:0003677">
    <property type="term" value="F:DNA binding"/>
    <property type="evidence" value="ECO:0007669"/>
    <property type="project" value="UniProtKB-KW"/>
</dbReference>
<keyword evidence="8" id="KW-0804">Transcription</keyword>
<keyword evidence="3" id="KW-0479">Metal-binding</keyword>
<evidence type="ECO:0000256" key="10">
    <source>
        <dbReference type="SAM" id="MobiDB-lite"/>
    </source>
</evidence>
<accession>A0ABD3NGC3</accession>